<evidence type="ECO:0000313" key="1">
    <source>
        <dbReference type="EMBL" id="HJA78945.1"/>
    </source>
</evidence>
<accession>A0A9D2KRJ6</accession>
<dbReference type="EMBL" id="DWZD01000034">
    <property type="protein sequence ID" value="HJA78945.1"/>
    <property type="molecule type" value="Genomic_DNA"/>
</dbReference>
<reference evidence="1" key="2">
    <citation type="submission" date="2021-04" db="EMBL/GenBank/DDBJ databases">
        <authorList>
            <person name="Gilroy R."/>
        </authorList>
    </citation>
    <scope>NUCLEOTIDE SEQUENCE</scope>
    <source>
        <strain evidence="1">5032</strain>
    </source>
</reference>
<protein>
    <submittedName>
        <fullName evidence="1">Uncharacterized protein</fullName>
    </submittedName>
</protein>
<reference evidence="1" key="1">
    <citation type="journal article" date="2021" name="PeerJ">
        <title>Extensive microbial diversity within the chicken gut microbiome revealed by metagenomics and culture.</title>
        <authorList>
            <person name="Gilroy R."/>
            <person name="Ravi A."/>
            <person name="Getino M."/>
            <person name="Pursley I."/>
            <person name="Horton D.L."/>
            <person name="Alikhan N.F."/>
            <person name="Baker D."/>
            <person name="Gharbi K."/>
            <person name="Hall N."/>
            <person name="Watson M."/>
            <person name="Adriaenssens E.M."/>
            <person name="Foster-Nyarko E."/>
            <person name="Jarju S."/>
            <person name="Secka A."/>
            <person name="Antonio M."/>
            <person name="Oren A."/>
            <person name="Chaudhuri R.R."/>
            <person name="La Ragione R."/>
            <person name="Hildebrand F."/>
            <person name="Pallen M.J."/>
        </authorList>
    </citation>
    <scope>NUCLEOTIDE SEQUENCE</scope>
    <source>
        <strain evidence="1">5032</strain>
    </source>
</reference>
<comment type="caution">
    <text evidence="1">The sequence shown here is derived from an EMBL/GenBank/DDBJ whole genome shotgun (WGS) entry which is preliminary data.</text>
</comment>
<sequence length="598" mass="62850">MAGEWLSAQVAAGFDRTTSARLMEAADIAQAEADAGQSDAAWMLRRAAGGLGDEMGEALSDALEFSGAKEAGSPHAHALTERDWKASPWYRKEMPFRPDMTPTRARIMAENFDERRRRDRLIAAGSKAYDGWGDMALGFGASLLGSLPDPVNVIPFGGGLKAARTADSLGKAVLAGARAGAVEGAAATALADAVVLPDLASRGEDVDFADLALDVLAGGVLGSVFGAGGGALARRSAMRRGAEAVPGTLEAAEAVGPLPESPPARNADNDALRGTLTAGDRRTLAAATDAALDDIAAARPVDVGEALREAGVLERAYDRVRQDPLGGEPDEVLAAIRPEDIEAVFVHRGPAIMRDGQIVVQGGELRRATGSRNGYGLVKIIFAHGEGGNKRPDMPPVTREDVISLPRLLREYESRVEGDHRVWRIPREDGNVLRIVTRHGEEGPGARLVSMYVGPLKEGEEFSRRKPPIASSIPAANEDGDTGRGILISHPAGEQGAGHMTDSSMPDGAESVKPFAPDYSPAAEAPVLPVETWETPEAARLAEMEELAGQDEALRLGMEELEARGAADADDIAAARTENGDTGALGHEVMDCAWTVEV</sequence>
<gene>
    <name evidence="1" type="ORF">H9784_05155</name>
</gene>
<proteinExistence type="predicted"/>
<evidence type="ECO:0000313" key="2">
    <source>
        <dbReference type="Proteomes" id="UP000823821"/>
    </source>
</evidence>
<dbReference type="AlphaFoldDB" id="A0A9D2KRJ6"/>
<name>A0A9D2KRJ6_9BACT</name>
<organism evidence="1 2">
    <name type="scientific">Candidatus Desulfovibrio intestinavium</name>
    <dbReference type="NCBI Taxonomy" id="2838534"/>
    <lineage>
        <taxon>Bacteria</taxon>
        <taxon>Pseudomonadati</taxon>
        <taxon>Thermodesulfobacteriota</taxon>
        <taxon>Desulfovibrionia</taxon>
        <taxon>Desulfovibrionales</taxon>
        <taxon>Desulfovibrionaceae</taxon>
        <taxon>Desulfovibrio</taxon>
    </lineage>
</organism>
<dbReference type="Proteomes" id="UP000823821">
    <property type="component" value="Unassembled WGS sequence"/>
</dbReference>